<protein>
    <submittedName>
        <fullName evidence="1">Uncharacterized protein</fullName>
    </submittedName>
</protein>
<dbReference type="AlphaFoldDB" id="A0A0H3ZQD2"/>
<name>A0A0H3ZQD2_9VIBR</name>
<evidence type="ECO:0000313" key="1">
    <source>
        <dbReference type="EMBL" id="AKN36119.1"/>
    </source>
</evidence>
<accession>A0A0H3ZQD2</accession>
<proteinExistence type="predicted"/>
<organism evidence="1">
    <name type="scientific">Vibrio tasmaniensis</name>
    <dbReference type="NCBI Taxonomy" id="212663"/>
    <lineage>
        <taxon>Bacteria</taxon>
        <taxon>Pseudomonadati</taxon>
        <taxon>Pseudomonadota</taxon>
        <taxon>Gammaproteobacteria</taxon>
        <taxon>Vibrionales</taxon>
        <taxon>Vibrionaceae</taxon>
        <taxon>Vibrio</taxon>
    </lineage>
</organism>
<sequence>MASQFYPAEALLDDPVQQVAREAYCIVMNYPHQGPLDDRHVIAIRSVELNIVSEPIGLFFDEVFKAKLLTVLPDSG</sequence>
<dbReference type="EMBL" id="KP795468">
    <property type="protein sequence ID" value="AKN36119.1"/>
    <property type="molecule type" value="Genomic_DNA"/>
</dbReference>
<reference evidence="1" key="1">
    <citation type="journal article" date="2015" name="MBio">
        <title>Eco-Evolutionary Dynamics of Episomes among Ecologically Cohesive Bacterial Populations.</title>
        <authorList>
            <person name="Xue H."/>
            <person name="Cordero O.X."/>
            <person name="Camas F.M."/>
            <person name="Trimble W."/>
            <person name="Meyer F."/>
            <person name="Guglielmini J."/>
            <person name="Rocha E.P."/>
            <person name="Polz M.F."/>
        </authorList>
    </citation>
    <scope>NUCLEOTIDE SEQUENCE</scope>
    <source>
        <strain evidence="1">1F_279</strain>
    </source>
</reference>